<dbReference type="Gene3D" id="3.40.50.150">
    <property type="entry name" value="Vaccinia Virus protein VP39"/>
    <property type="match status" value="1"/>
</dbReference>
<evidence type="ECO:0000313" key="6">
    <source>
        <dbReference type="Proteomes" id="UP000198345"/>
    </source>
</evidence>
<gene>
    <name evidence="5" type="ORF">B0A66_13240</name>
</gene>
<keyword evidence="1 5" id="KW-0489">Methyltransferase</keyword>
<evidence type="ECO:0000259" key="4">
    <source>
        <dbReference type="Pfam" id="PF13649"/>
    </source>
</evidence>
<dbReference type="PANTHER" id="PTHR43464:SF19">
    <property type="entry name" value="UBIQUINONE BIOSYNTHESIS O-METHYLTRANSFERASE, MITOCHONDRIAL"/>
    <property type="match status" value="1"/>
</dbReference>
<dbReference type="InterPro" id="IPR029063">
    <property type="entry name" value="SAM-dependent_MTases_sf"/>
</dbReference>
<dbReference type="GO" id="GO:0032259">
    <property type="term" value="P:methylation"/>
    <property type="evidence" value="ECO:0007669"/>
    <property type="project" value="UniProtKB-KW"/>
</dbReference>
<name>A0A226H6R3_9FLAO</name>
<dbReference type="InterPro" id="IPR041698">
    <property type="entry name" value="Methyltransf_25"/>
</dbReference>
<dbReference type="GO" id="GO:0008168">
    <property type="term" value="F:methyltransferase activity"/>
    <property type="evidence" value="ECO:0007669"/>
    <property type="project" value="UniProtKB-KW"/>
</dbReference>
<dbReference type="SUPFAM" id="SSF53335">
    <property type="entry name" value="S-adenosyl-L-methionine-dependent methyltransferases"/>
    <property type="match status" value="1"/>
</dbReference>
<evidence type="ECO:0000256" key="1">
    <source>
        <dbReference type="ARBA" id="ARBA00022603"/>
    </source>
</evidence>
<evidence type="ECO:0000313" key="5">
    <source>
        <dbReference type="EMBL" id="OXA89967.1"/>
    </source>
</evidence>
<dbReference type="PANTHER" id="PTHR43464">
    <property type="entry name" value="METHYLTRANSFERASE"/>
    <property type="match status" value="1"/>
</dbReference>
<comment type="caution">
    <text evidence="5">The sequence shown here is derived from an EMBL/GenBank/DDBJ whole genome shotgun (WGS) entry which is preliminary data.</text>
</comment>
<keyword evidence="6" id="KW-1185">Reference proteome</keyword>
<keyword evidence="3" id="KW-0949">S-adenosyl-L-methionine</keyword>
<dbReference type="RefSeq" id="WP_089050322.1">
    <property type="nucleotide sequence ID" value="NZ_FXTV01000004.1"/>
</dbReference>
<proteinExistence type="predicted"/>
<dbReference type="CDD" id="cd02440">
    <property type="entry name" value="AdoMet_MTases"/>
    <property type="match status" value="1"/>
</dbReference>
<sequence length="237" mass="27345">MALNTTFRTQETEIMDDFMLEGEELRLALDQIASINQFLGGNTITLGGIKKLLKKTNVSQPIIIVDVGCGNGDMLRMLADYGTKNNLNFKLIGIDANAFTINYAKRLSENFPNIEYQCIDIFSEEFSALKFDIVLCTLTLHHFSNEEILNLITTFNKNASLGVVINDLERSKLAYRLFQLVCIVFNLNKMSREDGQVSILRGFKRQELEEFSKKINLKKYTINWKWAFRYQWIITKQ</sequence>
<feature type="domain" description="Methyltransferase" evidence="4">
    <location>
        <begin position="64"/>
        <end position="154"/>
    </location>
</feature>
<accession>A0A226H6R3</accession>
<dbReference type="AlphaFoldDB" id="A0A226H6R3"/>
<evidence type="ECO:0000256" key="2">
    <source>
        <dbReference type="ARBA" id="ARBA00022679"/>
    </source>
</evidence>
<organism evidence="5 6">
    <name type="scientific">Flavobacterium hercynium</name>
    <dbReference type="NCBI Taxonomy" id="387094"/>
    <lineage>
        <taxon>Bacteria</taxon>
        <taxon>Pseudomonadati</taxon>
        <taxon>Bacteroidota</taxon>
        <taxon>Flavobacteriia</taxon>
        <taxon>Flavobacteriales</taxon>
        <taxon>Flavobacteriaceae</taxon>
        <taxon>Flavobacterium</taxon>
    </lineage>
</organism>
<dbReference type="Pfam" id="PF13649">
    <property type="entry name" value="Methyltransf_25"/>
    <property type="match status" value="1"/>
</dbReference>
<dbReference type="Proteomes" id="UP000198345">
    <property type="component" value="Unassembled WGS sequence"/>
</dbReference>
<dbReference type="OrthoDB" id="9800454at2"/>
<dbReference type="EMBL" id="MUGW01000026">
    <property type="protein sequence ID" value="OXA89967.1"/>
    <property type="molecule type" value="Genomic_DNA"/>
</dbReference>
<evidence type="ECO:0000256" key="3">
    <source>
        <dbReference type="ARBA" id="ARBA00022691"/>
    </source>
</evidence>
<reference evidence="5 6" key="1">
    <citation type="submission" date="2016-11" db="EMBL/GenBank/DDBJ databases">
        <title>Whole genomes of Flavobacteriaceae.</title>
        <authorList>
            <person name="Stine C."/>
            <person name="Li C."/>
            <person name="Tadesse D."/>
        </authorList>
    </citation>
    <scope>NUCLEOTIDE SEQUENCE [LARGE SCALE GENOMIC DNA]</scope>
    <source>
        <strain evidence="5 6">DSM 18292</strain>
    </source>
</reference>
<keyword evidence="2 5" id="KW-0808">Transferase</keyword>
<protein>
    <submittedName>
        <fullName evidence="5">Methyltransferase</fullName>
    </submittedName>
</protein>